<proteinExistence type="predicted"/>
<comment type="caution">
    <text evidence="1">The sequence shown here is derived from an EMBL/GenBank/DDBJ whole genome shotgun (WGS) entry which is preliminary data.</text>
</comment>
<accession>A0ABR1VAR5</accession>
<dbReference type="Gene3D" id="3.40.50.720">
    <property type="entry name" value="NAD(P)-binding Rossmann-like Domain"/>
    <property type="match status" value="1"/>
</dbReference>
<name>A0ABR1VAR5_9PEZI</name>
<dbReference type="InterPro" id="IPR036291">
    <property type="entry name" value="NAD(P)-bd_dom_sf"/>
</dbReference>
<evidence type="ECO:0000313" key="2">
    <source>
        <dbReference type="Proteomes" id="UP001446871"/>
    </source>
</evidence>
<dbReference type="SUPFAM" id="SSF51735">
    <property type="entry name" value="NAD(P)-binding Rossmann-fold domains"/>
    <property type="match status" value="1"/>
</dbReference>
<dbReference type="InterPro" id="IPR052184">
    <property type="entry name" value="SDR_enzymes"/>
</dbReference>
<dbReference type="Proteomes" id="UP001446871">
    <property type="component" value="Unassembled WGS sequence"/>
</dbReference>
<reference evidence="1 2" key="1">
    <citation type="submission" date="2023-01" db="EMBL/GenBank/DDBJ databases">
        <title>Analysis of 21 Apiospora genomes using comparative genomics revels a genus with tremendous synthesis potential of carbohydrate active enzymes and secondary metabolites.</title>
        <authorList>
            <person name="Sorensen T."/>
        </authorList>
    </citation>
    <scope>NUCLEOTIDE SEQUENCE [LARGE SCALE GENOMIC DNA]</scope>
    <source>
        <strain evidence="1 2">CBS 83171</strain>
    </source>
</reference>
<dbReference type="PRINTS" id="PR00081">
    <property type="entry name" value="GDHRDH"/>
</dbReference>
<dbReference type="InterPro" id="IPR002347">
    <property type="entry name" value="SDR_fam"/>
</dbReference>
<keyword evidence="2" id="KW-1185">Reference proteome</keyword>
<dbReference type="PANTHER" id="PTHR45458:SF3">
    <property type="entry name" value="CHAIN DEHYDROGENASE (ATSC), PUTATIVE-RELATED"/>
    <property type="match status" value="1"/>
</dbReference>
<evidence type="ECO:0000313" key="1">
    <source>
        <dbReference type="EMBL" id="KAK8068305.1"/>
    </source>
</evidence>
<dbReference type="Pfam" id="PF00106">
    <property type="entry name" value="adh_short"/>
    <property type="match status" value="1"/>
</dbReference>
<gene>
    <name evidence="1" type="ORF">PG996_007417</name>
</gene>
<sequence>MPSYVITGVSKGLGFETLRILSKDPQNTIVGLVRDKFATERAVAEQLALSGGQPSNIHILHGDLTDYASLSKAATETAAITGGKVDYLIANGGYVPQWDAYDPIGELAEAPEKVSEELGKLYQTNIAGNMQLFRYFLPLVLKGDVKKVVAISSGLADLKSLNGLGLTNSPLYALNKAGLNVLMAKYSAQYKKDGVLFVSICPGMVDVGHFDNVSPPQREAVKAMEAKFKAAIPEFPGPMKPDVAMQNVIDLWEKASFENGDAGAFLSSRGTKYGY</sequence>
<protein>
    <submittedName>
        <fullName evidence="1">Uncharacterized protein</fullName>
    </submittedName>
</protein>
<dbReference type="PANTHER" id="PTHR45458">
    <property type="entry name" value="SHORT-CHAIN DEHYDROGENASE/REDUCTASE SDR"/>
    <property type="match status" value="1"/>
</dbReference>
<dbReference type="EMBL" id="JAQQWM010000004">
    <property type="protein sequence ID" value="KAK8068305.1"/>
    <property type="molecule type" value="Genomic_DNA"/>
</dbReference>
<organism evidence="1 2">
    <name type="scientific">Apiospora saccharicola</name>
    <dbReference type="NCBI Taxonomy" id="335842"/>
    <lineage>
        <taxon>Eukaryota</taxon>
        <taxon>Fungi</taxon>
        <taxon>Dikarya</taxon>
        <taxon>Ascomycota</taxon>
        <taxon>Pezizomycotina</taxon>
        <taxon>Sordariomycetes</taxon>
        <taxon>Xylariomycetidae</taxon>
        <taxon>Amphisphaeriales</taxon>
        <taxon>Apiosporaceae</taxon>
        <taxon>Apiospora</taxon>
    </lineage>
</organism>